<protein>
    <submittedName>
        <fullName evidence="2">Uncharacterized protein</fullName>
    </submittedName>
</protein>
<evidence type="ECO:0000256" key="1">
    <source>
        <dbReference type="SAM" id="MobiDB-lite"/>
    </source>
</evidence>
<reference evidence="2" key="1">
    <citation type="submission" date="2016-05" db="EMBL/GenBank/DDBJ databases">
        <authorList>
            <person name="Cock P.J.A."/>
            <person name="Cock P.J.A."/>
        </authorList>
    </citation>
    <scope>NUCLEOTIDE SEQUENCE</scope>
    <source>
        <strain evidence="2">PWN146_assembly</strain>
    </source>
</reference>
<proteinExistence type="predicted"/>
<accession>A0A1C3HEI9</accession>
<dbReference type="AlphaFoldDB" id="A0A1C3HEI9"/>
<feature type="region of interest" description="Disordered" evidence="1">
    <location>
        <begin position="108"/>
        <end position="129"/>
    </location>
</feature>
<gene>
    <name evidence="2" type="ORF">PWN146_02155</name>
</gene>
<sequence length="144" mass="16714">MDIKATVAAMARLGLTVNVQSTGRPDYIRGFVKDGTVSLGRITFFEGKYSHVKWYLGDYGQICDFDKIAYGWAYLLSTGKTLTDDRWKQLLAEAEKLSDEDYQRKVDWRRQNPTPINREGKQRSRGKLQRDTTRKFLRQLLLTT</sequence>
<evidence type="ECO:0000313" key="2">
    <source>
        <dbReference type="EMBL" id="SAY43464.1"/>
    </source>
</evidence>
<name>A0A1C3HEI9_SERMA</name>
<dbReference type="EMBL" id="LT575490">
    <property type="protein sequence ID" value="SAY43464.1"/>
    <property type="molecule type" value="Genomic_DNA"/>
</dbReference>
<feature type="compositionally biased region" description="Basic and acidic residues" evidence="1">
    <location>
        <begin position="118"/>
        <end position="129"/>
    </location>
</feature>
<organism evidence="2">
    <name type="scientific">Serratia marcescens</name>
    <dbReference type="NCBI Taxonomy" id="615"/>
    <lineage>
        <taxon>Bacteria</taxon>
        <taxon>Pseudomonadati</taxon>
        <taxon>Pseudomonadota</taxon>
        <taxon>Gammaproteobacteria</taxon>
        <taxon>Enterobacterales</taxon>
        <taxon>Yersiniaceae</taxon>
        <taxon>Serratia</taxon>
    </lineage>
</organism>